<dbReference type="HOGENOM" id="CLU_1888574_0_0_1"/>
<sequence>METMFLLNISNGRRWLQSLLLRMLRNSAGLGKFPIDRAGPGSRQLTGQYLYMGLADLHICYVLSPFAYGLGKFPIDRAGPGSGQLMGQFLGRKRASGRPGQGLHKYGVLSFLAGPWNARKYPTGHDGKRSPECLA</sequence>
<accession>W1P4U3</accession>
<organism evidence="1 2">
    <name type="scientific">Amborella trichopoda</name>
    <dbReference type="NCBI Taxonomy" id="13333"/>
    <lineage>
        <taxon>Eukaryota</taxon>
        <taxon>Viridiplantae</taxon>
        <taxon>Streptophyta</taxon>
        <taxon>Embryophyta</taxon>
        <taxon>Tracheophyta</taxon>
        <taxon>Spermatophyta</taxon>
        <taxon>Magnoliopsida</taxon>
        <taxon>Amborellales</taxon>
        <taxon>Amborellaceae</taxon>
        <taxon>Amborella</taxon>
    </lineage>
</organism>
<dbReference type="AlphaFoldDB" id="W1P4U3"/>
<reference evidence="2" key="1">
    <citation type="journal article" date="2013" name="Science">
        <title>The Amborella genome and the evolution of flowering plants.</title>
        <authorList>
            <consortium name="Amborella Genome Project"/>
        </authorList>
    </citation>
    <scope>NUCLEOTIDE SEQUENCE [LARGE SCALE GENOMIC DNA]</scope>
</reference>
<name>W1P4U3_AMBTC</name>
<dbReference type="Gramene" id="ERN04902">
    <property type="protein sequence ID" value="ERN04902"/>
    <property type="gene ID" value="AMTR_s00080p00053660"/>
</dbReference>
<dbReference type="EMBL" id="KI394095">
    <property type="protein sequence ID" value="ERN04902.1"/>
    <property type="molecule type" value="Genomic_DNA"/>
</dbReference>
<proteinExistence type="predicted"/>
<keyword evidence="2" id="KW-1185">Reference proteome</keyword>
<gene>
    <name evidence="1" type="ORF">AMTR_s00080p00053660</name>
</gene>
<evidence type="ECO:0000313" key="2">
    <source>
        <dbReference type="Proteomes" id="UP000017836"/>
    </source>
</evidence>
<evidence type="ECO:0000313" key="1">
    <source>
        <dbReference type="EMBL" id="ERN04902.1"/>
    </source>
</evidence>
<dbReference type="Proteomes" id="UP000017836">
    <property type="component" value="Unassembled WGS sequence"/>
</dbReference>
<protein>
    <submittedName>
        <fullName evidence="1">Uncharacterized protein</fullName>
    </submittedName>
</protein>